<organism evidence="10 11">
    <name type="scientific">Holothuria leucospilota</name>
    <name type="common">Black long sea cucumber</name>
    <name type="synonym">Mertensiothuria leucospilota</name>
    <dbReference type="NCBI Taxonomy" id="206669"/>
    <lineage>
        <taxon>Eukaryota</taxon>
        <taxon>Metazoa</taxon>
        <taxon>Echinodermata</taxon>
        <taxon>Eleutherozoa</taxon>
        <taxon>Echinozoa</taxon>
        <taxon>Holothuroidea</taxon>
        <taxon>Aspidochirotacea</taxon>
        <taxon>Aspidochirotida</taxon>
        <taxon>Holothuriidae</taxon>
        <taxon>Holothuria</taxon>
    </lineage>
</organism>
<keyword evidence="11" id="KW-1185">Reference proteome</keyword>
<dbReference type="InterPro" id="IPR017452">
    <property type="entry name" value="GPCR_Rhodpsn_7TM"/>
</dbReference>
<comment type="caution">
    <text evidence="10">The sequence shown here is derived from an EMBL/GenBank/DDBJ whole genome shotgun (WGS) entry which is preliminary data.</text>
</comment>
<keyword evidence="3 8" id="KW-1133">Transmembrane helix</keyword>
<feature type="transmembrane region" description="Helical" evidence="8">
    <location>
        <begin position="66"/>
        <end position="91"/>
    </location>
</feature>
<dbReference type="GO" id="GO:0005886">
    <property type="term" value="C:plasma membrane"/>
    <property type="evidence" value="ECO:0007669"/>
    <property type="project" value="TreeGrafter"/>
</dbReference>
<evidence type="ECO:0000256" key="2">
    <source>
        <dbReference type="ARBA" id="ARBA00022692"/>
    </source>
</evidence>
<evidence type="ECO:0000313" key="10">
    <source>
        <dbReference type="EMBL" id="KAJ8044134.1"/>
    </source>
</evidence>
<evidence type="ECO:0000256" key="5">
    <source>
        <dbReference type="ARBA" id="ARBA00023136"/>
    </source>
</evidence>
<evidence type="ECO:0000256" key="6">
    <source>
        <dbReference type="ARBA" id="ARBA00023170"/>
    </source>
</evidence>
<dbReference type="Proteomes" id="UP001152320">
    <property type="component" value="Chromosome 4"/>
</dbReference>
<reference evidence="10" key="1">
    <citation type="submission" date="2021-10" db="EMBL/GenBank/DDBJ databases">
        <title>Tropical sea cucumber genome reveals ecological adaptation and Cuvierian tubules defense mechanism.</title>
        <authorList>
            <person name="Chen T."/>
        </authorList>
    </citation>
    <scope>NUCLEOTIDE SEQUENCE</scope>
    <source>
        <strain evidence="10">Nanhai2018</strain>
        <tissue evidence="10">Muscle</tissue>
    </source>
</reference>
<evidence type="ECO:0000256" key="7">
    <source>
        <dbReference type="ARBA" id="ARBA00023224"/>
    </source>
</evidence>
<sequence>MFMIHRQRKLEENKETIMQFSTKTMVDVVNISTSATEVMSTLVTSPEITSYSKDCEGSEVYADAQIWMLVLFCVFFIFGVFGNGILVLLFFMEKKLRTIHNAFVTNLAFSDFLFVLLFAPIKFFEEYKILRPLGMTFCYISIIINYMSQDVSTLSMTALSFYRYLAVMRPLKTKRDKRKIKWFILTFCAISWILGAIAAIYPASDCTVFSDECLLWDRHYVDSFTDNESHLKFHIVRFVFFYILPLIVIALFYTIMACKLCKTPSTLQRNDSISARRATKSRKKLGGVVLAIVVIFFLSWLPNYLTWFTGLDDTSFIEWLTDMRSVCMFLPASLNPILLFVTSSSYRKPILGIFSPWNRSGRHFVRQLRKSSFSTSLTSIRLSRLSRHSKRSSDIPSPT</sequence>
<dbReference type="SUPFAM" id="SSF81321">
    <property type="entry name" value="Family A G protein-coupled receptor-like"/>
    <property type="match status" value="1"/>
</dbReference>
<dbReference type="PROSITE" id="PS50262">
    <property type="entry name" value="G_PROTEIN_RECEP_F1_2"/>
    <property type="match status" value="1"/>
</dbReference>
<dbReference type="PANTHER" id="PTHR24243">
    <property type="entry name" value="G-PROTEIN COUPLED RECEPTOR"/>
    <property type="match status" value="1"/>
</dbReference>
<evidence type="ECO:0000259" key="9">
    <source>
        <dbReference type="PROSITE" id="PS50262"/>
    </source>
</evidence>
<name>A0A9Q1CGM4_HOLLE</name>
<feature type="transmembrane region" description="Helical" evidence="8">
    <location>
        <begin position="285"/>
        <end position="303"/>
    </location>
</feature>
<keyword evidence="5 8" id="KW-0472">Membrane</keyword>
<dbReference type="PANTHER" id="PTHR24243:SF224">
    <property type="entry name" value="G-PROTEIN COUPLED RECEPTOR 19-RELATED"/>
    <property type="match status" value="1"/>
</dbReference>
<evidence type="ECO:0000256" key="8">
    <source>
        <dbReference type="SAM" id="Phobius"/>
    </source>
</evidence>
<keyword evidence="6 10" id="KW-0675">Receptor</keyword>
<feature type="domain" description="G-protein coupled receptors family 1 profile" evidence="9">
    <location>
        <begin position="82"/>
        <end position="339"/>
    </location>
</feature>
<protein>
    <submittedName>
        <fullName evidence="10">Neuropeptide CCHamide-1 receptor</fullName>
    </submittedName>
</protein>
<dbReference type="Pfam" id="PF00001">
    <property type="entry name" value="7tm_1"/>
    <property type="match status" value="1"/>
</dbReference>
<dbReference type="EMBL" id="JAIZAY010000004">
    <property type="protein sequence ID" value="KAJ8044134.1"/>
    <property type="molecule type" value="Genomic_DNA"/>
</dbReference>
<dbReference type="InterPro" id="IPR000276">
    <property type="entry name" value="GPCR_Rhodpsn"/>
</dbReference>
<evidence type="ECO:0000256" key="3">
    <source>
        <dbReference type="ARBA" id="ARBA00022989"/>
    </source>
</evidence>
<dbReference type="OrthoDB" id="10015560at2759"/>
<proteinExistence type="predicted"/>
<dbReference type="SMART" id="SM01381">
    <property type="entry name" value="7TM_GPCR_Srsx"/>
    <property type="match status" value="1"/>
</dbReference>
<dbReference type="PRINTS" id="PR00237">
    <property type="entry name" value="GPCRRHODOPSN"/>
</dbReference>
<keyword evidence="4" id="KW-0297">G-protein coupled receptor</keyword>
<keyword evidence="7" id="KW-0807">Transducer</keyword>
<feature type="transmembrane region" description="Helical" evidence="8">
    <location>
        <begin position="103"/>
        <end position="123"/>
    </location>
</feature>
<dbReference type="Gene3D" id="1.20.1070.10">
    <property type="entry name" value="Rhodopsin 7-helix transmembrane proteins"/>
    <property type="match status" value="1"/>
</dbReference>
<evidence type="ECO:0000256" key="1">
    <source>
        <dbReference type="ARBA" id="ARBA00004141"/>
    </source>
</evidence>
<feature type="transmembrane region" description="Helical" evidence="8">
    <location>
        <begin position="235"/>
        <end position="255"/>
    </location>
</feature>
<dbReference type="GO" id="GO:0004930">
    <property type="term" value="F:G protein-coupled receptor activity"/>
    <property type="evidence" value="ECO:0007669"/>
    <property type="project" value="UniProtKB-KW"/>
</dbReference>
<dbReference type="AlphaFoldDB" id="A0A9Q1CGM4"/>
<evidence type="ECO:0000256" key="4">
    <source>
        <dbReference type="ARBA" id="ARBA00023040"/>
    </source>
</evidence>
<keyword evidence="2 8" id="KW-0812">Transmembrane</keyword>
<feature type="transmembrane region" description="Helical" evidence="8">
    <location>
        <begin position="182"/>
        <end position="201"/>
    </location>
</feature>
<comment type="subcellular location">
    <subcellularLocation>
        <location evidence="1">Membrane</location>
        <topology evidence="1">Multi-pass membrane protein</topology>
    </subcellularLocation>
</comment>
<gene>
    <name evidence="10" type="ORF">HOLleu_11516</name>
</gene>
<accession>A0A9Q1CGM4</accession>
<evidence type="ECO:0000313" key="11">
    <source>
        <dbReference type="Proteomes" id="UP001152320"/>
    </source>
</evidence>